<reference evidence="1" key="1">
    <citation type="submission" date="2019-03" db="UniProtKB">
        <authorList>
            <consortium name="Ensembl"/>
        </authorList>
    </citation>
    <scope>IDENTIFICATION</scope>
</reference>
<protein>
    <submittedName>
        <fullName evidence="1">Uncharacterized protein</fullName>
    </submittedName>
</protein>
<accession>A0A452VFF8</accession>
<dbReference type="AlphaFoldDB" id="A0A452VFF8"/>
<proteinExistence type="predicted"/>
<sequence length="65" mass="7130">FESSQDILPSTMAIILHHKEMSNISFVAFPVSSTNSPTKILPKTLGPINVNVGPQMVRKPSNLRI</sequence>
<name>A0A452VFF8_URSMA</name>
<dbReference type="Ensembl" id="ENSUMAT00000038314.1">
    <property type="protein sequence ID" value="ENSUMAP00000032408.1"/>
    <property type="gene ID" value="ENSUMAG00000023340.1"/>
</dbReference>
<organism evidence="1">
    <name type="scientific">Ursus maritimus</name>
    <name type="common">Polar bear</name>
    <name type="synonym">Thalarctos maritimus</name>
    <dbReference type="NCBI Taxonomy" id="29073"/>
    <lineage>
        <taxon>Eukaryota</taxon>
        <taxon>Metazoa</taxon>
        <taxon>Chordata</taxon>
        <taxon>Craniata</taxon>
        <taxon>Vertebrata</taxon>
        <taxon>Euteleostomi</taxon>
        <taxon>Mammalia</taxon>
        <taxon>Eutheria</taxon>
        <taxon>Laurasiatheria</taxon>
        <taxon>Carnivora</taxon>
        <taxon>Caniformia</taxon>
        <taxon>Ursidae</taxon>
        <taxon>Ursus</taxon>
    </lineage>
</organism>
<evidence type="ECO:0000313" key="1">
    <source>
        <dbReference type="Ensembl" id="ENSUMAP00000032408"/>
    </source>
</evidence>
<dbReference type="GeneTree" id="ENSGT00950000185901"/>